<dbReference type="SUPFAM" id="SSF53098">
    <property type="entry name" value="Ribonuclease H-like"/>
    <property type="match status" value="1"/>
</dbReference>
<dbReference type="InterPro" id="IPR036397">
    <property type="entry name" value="RNaseH_sf"/>
</dbReference>
<dbReference type="PANTHER" id="PTHR38681:SF1">
    <property type="entry name" value="RETROVIRUS-RELATED POL POLYPROTEIN FROM TRANSPOSON 412-LIKE PROTEIN"/>
    <property type="match status" value="1"/>
</dbReference>
<protein>
    <submittedName>
        <fullName evidence="1">Pol polyprotein</fullName>
    </submittedName>
</protein>
<organism evidence="1 2">
    <name type="scientific">Elysia marginata</name>
    <dbReference type="NCBI Taxonomy" id="1093978"/>
    <lineage>
        <taxon>Eukaryota</taxon>
        <taxon>Metazoa</taxon>
        <taxon>Spiralia</taxon>
        <taxon>Lophotrochozoa</taxon>
        <taxon>Mollusca</taxon>
        <taxon>Gastropoda</taxon>
        <taxon>Heterobranchia</taxon>
        <taxon>Euthyneura</taxon>
        <taxon>Panpulmonata</taxon>
        <taxon>Sacoglossa</taxon>
        <taxon>Placobranchoidea</taxon>
        <taxon>Plakobranchidae</taxon>
        <taxon>Elysia</taxon>
    </lineage>
</organism>
<reference evidence="1 2" key="1">
    <citation type="journal article" date="2021" name="Elife">
        <title>Chloroplast acquisition without the gene transfer in kleptoplastic sea slugs, Plakobranchus ocellatus.</title>
        <authorList>
            <person name="Maeda T."/>
            <person name="Takahashi S."/>
            <person name="Yoshida T."/>
            <person name="Shimamura S."/>
            <person name="Takaki Y."/>
            <person name="Nagai Y."/>
            <person name="Toyoda A."/>
            <person name="Suzuki Y."/>
            <person name="Arimoto A."/>
            <person name="Ishii H."/>
            <person name="Satoh N."/>
            <person name="Nishiyama T."/>
            <person name="Hasebe M."/>
            <person name="Maruyama T."/>
            <person name="Minagawa J."/>
            <person name="Obokata J."/>
            <person name="Shigenobu S."/>
        </authorList>
    </citation>
    <scope>NUCLEOTIDE SEQUENCE [LARGE SCALE GENOMIC DNA]</scope>
</reference>
<proteinExistence type="predicted"/>
<comment type="caution">
    <text evidence="1">The sequence shown here is derived from an EMBL/GenBank/DDBJ whole genome shotgun (WGS) entry which is preliminary data.</text>
</comment>
<dbReference type="InterPro" id="IPR012337">
    <property type="entry name" value="RNaseH-like_sf"/>
</dbReference>
<dbReference type="AlphaFoldDB" id="A0AAV4J341"/>
<sequence>MSIIKSSKTLCAPPNIYPAEKEIFDIVGPLPESCGHRYLITIIDRNNRWPEATLSQILQLQNVPKLWWVVGSLGLAFRGTYHRIAVNSLPLRCGLKSLNALEWSQGTPNNSISPQAKGMVERFHRTLKAALKARLTGNNWVKELPWVLLELRAAPKEDLGYLSAGLVYGEPLTVPGEFTPSQALPWSATEFLTAFRAKKQLLKPRPTVHHSKPQTYLPPSLFTAKYVYIRTDTVKTPLQKPYSGPYMVLAPDEKTFLVDMGGRAERISIGNFSERGAQLKFACRSCVSSPFLPVG</sequence>
<keyword evidence="2" id="KW-1185">Reference proteome</keyword>
<dbReference type="PANTHER" id="PTHR38681">
    <property type="entry name" value="RETROVIRUS-RELATED POL POLYPROTEIN FROM TRANSPOSON 412-LIKE PROTEIN-RELATED"/>
    <property type="match status" value="1"/>
</dbReference>
<evidence type="ECO:0000313" key="1">
    <source>
        <dbReference type="EMBL" id="GFS16800.1"/>
    </source>
</evidence>
<dbReference type="GO" id="GO:0003676">
    <property type="term" value="F:nucleic acid binding"/>
    <property type="evidence" value="ECO:0007669"/>
    <property type="project" value="InterPro"/>
</dbReference>
<accession>A0AAV4J341</accession>
<name>A0AAV4J341_9GAST</name>
<evidence type="ECO:0000313" key="2">
    <source>
        <dbReference type="Proteomes" id="UP000762676"/>
    </source>
</evidence>
<gene>
    <name evidence="1" type="ORF">ElyMa_001482100</name>
</gene>
<dbReference type="Proteomes" id="UP000762676">
    <property type="component" value="Unassembled WGS sequence"/>
</dbReference>
<dbReference type="Gene3D" id="3.30.420.10">
    <property type="entry name" value="Ribonuclease H-like superfamily/Ribonuclease H"/>
    <property type="match status" value="1"/>
</dbReference>
<dbReference type="EMBL" id="BMAT01002921">
    <property type="protein sequence ID" value="GFS16800.1"/>
    <property type="molecule type" value="Genomic_DNA"/>
</dbReference>